<evidence type="ECO:0000313" key="6">
    <source>
        <dbReference type="EMBL" id="KAH0555984.1"/>
    </source>
</evidence>
<dbReference type="PANTHER" id="PTHR11785:SF512">
    <property type="entry name" value="SOBREMESA, ISOFORM B"/>
    <property type="match status" value="1"/>
</dbReference>
<keyword evidence="3 5" id="KW-1133">Transmembrane helix</keyword>
<keyword evidence="7" id="KW-1185">Reference proteome</keyword>
<feature type="transmembrane region" description="Helical" evidence="5">
    <location>
        <begin position="157"/>
        <end position="177"/>
    </location>
</feature>
<organism evidence="6 7">
    <name type="scientific">Trichoglossum hirsutum</name>
    <dbReference type="NCBI Taxonomy" id="265104"/>
    <lineage>
        <taxon>Eukaryota</taxon>
        <taxon>Fungi</taxon>
        <taxon>Dikarya</taxon>
        <taxon>Ascomycota</taxon>
        <taxon>Pezizomycotina</taxon>
        <taxon>Geoglossomycetes</taxon>
        <taxon>Geoglossales</taxon>
        <taxon>Geoglossaceae</taxon>
        <taxon>Trichoglossum</taxon>
    </lineage>
</organism>
<comment type="subcellular location">
    <subcellularLocation>
        <location evidence="1">Membrane</location>
        <topology evidence="1">Multi-pass membrane protein</topology>
    </subcellularLocation>
</comment>
<dbReference type="GO" id="GO:0015179">
    <property type="term" value="F:L-amino acid transmembrane transporter activity"/>
    <property type="evidence" value="ECO:0007669"/>
    <property type="project" value="TreeGrafter"/>
</dbReference>
<dbReference type="GO" id="GO:0016020">
    <property type="term" value="C:membrane"/>
    <property type="evidence" value="ECO:0007669"/>
    <property type="project" value="UniProtKB-SubCell"/>
</dbReference>
<evidence type="ECO:0000313" key="7">
    <source>
        <dbReference type="Proteomes" id="UP000750711"/>
    </source>
</evidence>
<evidence type="ECO:0000256" key="1">
    <source>
        <dbReference type="ARBA" id="ARBA00004141"/>
    </source>
</evidence>
<reference evidence="6" key="1">
    <citation type="submission" date="2021-03" db="EMBL/GenBank/DDBJ databases">
        <title>Comparative genomics and phylogenomic investigation of the class Geoglossomycetes provide insights into ecological specialization and systematics.</title>
        <authorList>
            <person name="Melie T."/>
            <person name="Pirro S."/>
            <person name="Miller A.N."/>
            <person name="Quandt A."/>
        </authorList>
    </citation>
    <scope>NUCLEOTIDE SEQUENCE</scope>
    <source>
        <strain evidence="6">CAQ_001_2017</strain>
    </source>
</reference>
<name>A0A9P8L820_9PEZI</name>
<evidence type="ECO:0000256" key="3">
    <source>
        <dbReference type="ARBA" id="ARBA00022989"/>
    </source>
</evidence>
<dbReference type="Proteomes" id="UP000750711">
    <property type="component" value="Unassembled WGS sequence"/>
</dbReference>
<evidence type="ECO:0000256" key="4">
    <source>
        <dbReference type="ARBA" id="ARBA00023136"/>
    </source>
</evidence>
<dbReference type="Pfam" id="PF13520">
    <property type="entry name" value="AA_permease_2"/>
    <property type="match status" value="1"/>
</dbReference>
<feature type="transmembrane region" description="Helical" evidence="5">
    <location>
        <begin position="44"/>
        <end position="66"/>
    </location>
</feature>
<dbReference type="PANTHER" id="PTHR11785">
    <property type="entry name" value="AMINO ACID TRANSPORTER"/>
    <property type="match status" value="1"/>
</dbReference>
<feature type="transmembrane region" description="Helical" evidence="5">
    <location>
        <begin position="131"/>
        <end position="151"/>
    </location>
</feature>
<proteinExistence type="predicted"/>
<evidence type="ECO:0000256" key="2">
    <source>
        <dbReference type="ARBA" id="ARBA00022692"/>
    </source>
</evidence>
<dbReference type="InterPro" id="IPR050598">
    <property type="entry name" value="AminoAcid_Transporter"/>
</dbReference>
<dbReference type="Gene3D" id="1.20.1740.10">
    <property type="entry name" value="Amino acid/polyamine transporter I"/>
    <property type="match status" value="1"/>
</dbReference>
<sequence>MLIAITAFTLMTAALYIVLPFSEIRDTDTPVITFGTTLYGPVGAFAYTIGISLSALGSLNSNVFAIGRLACAAARRGYIPAVFEGDNSAGMSVAEEDRWLKDRMRDRGWPQWIVEIVTGFARVTATKRLDAGVPIYAMLLTALLTTLYIMMGTFRGLLIFIGLLEYFVFTLVVLSLFRLRRHSPPPSHSHSSAGPKPVATVYRTRTLNPVVFCTLSTFLVARGVLVEPTQGVAIVVMLGVGLGVWMWKERKGGGVAERRRTRSGVDF</sequence>
<protein>
    <submittedName>
        <fullName evidence="6">Uncharacterized protein</fullName>
    </submittedName>
</protein>
<dbReference type="InterPro" id="IPR002293">
    <property type="entry name" value="AA/rel_permease1"/>
</dbReference>
<accession>A0A9P8L820</accession>
<feature type="transmembrane region" description="Helical" evidence="5">
    <location>
        <begin position="231"/>
        <end position="248"/>
    </location>
</feature>
<dbReference type="EMBL" id="JAGHQM010001275">
    <property type="protein sequence ID" value="KAH0555984.1"/>
    <property type="molecule type" value="Genomic_DNA"/>
</dbReference>
<dbReference type="AlphaFoldDB" id="A0A9P8L820"/>
<keyword evidence="2 5" id="KW-0812">Transmembrane</keyword>
<gene>
    <name evidence="6" type="ORF">GP486_006072</name>
</gene>
<feature type="transmembrane region" description="Helical" evidence="5">
    <location>
        <begin position="206"/>
        <end position="225"/>
    </location>
</feature>
<keyword evidence="4 5" id="KW-0472">Membrane</keyword>
<comment type="caution">
    <text evidence="6">The sequence shown here is derived from an EMBL/GenBank/DDBJ whole genome shotgun (WGS) entry which is preliminary data.</text>
</comment>
<evidence type="ECO:0000256" key="5">
    <source>
        <dbReference type="SAM" id="Phobius"/>
    </source>
</evidence>